<dbReference type="EMBL" id="CP066681">
    <property type="protein sequence ID" value="QQG36331.1"/>
    <property type="molecule type" value="Genomic_DNA"/>
</dbReference>
<dbReference type="SUPFAM" id="SSF55729">
    <property type="entry name" value="Acyl-CoA N-acyltransferases (Nat)"/>
    <property type="match status" value="1"/>
</dbReference>
<dbReference type="PANTHER" id="PTHR43415">
    <property type="entry name" value="SPERMIDINE N(1)-ACETYLTRANSFERASE"/>
    <property type="match status" value="1"/>
</dbReference>
<dbReference type="InterPro" id="IPR000182">
    <property type="entry name" value="GNAT_dom"/>
</dbReference>
<feature type="domain" description="N-acetyltransferase" evidence="1">
    <location>
        <begin position="1"/>
        <end position="165"/>
    </location>
</feature>
<dbReference type="Proteomes" id="UP000595362">
    <property type="component" value="Chromosome"/>
</dbReference>
<dbReference type="AlphaFoldDB" id="A0A7T5UGW5"/>
<gene>
    <name evidence="2" type="ORF">HYS17_00625</name>
</gene>
<accession>A0A7T5UGW5</accession>
<proteinExistence type="predicted"/>
<dbReference type="PROSITE" id="PS51186">
    <property type="entry name" value="GNAT"/>
    <property type="match status" value="1"/>
</dbReference>
<dbReference type="Pfam" id="PF13302">
    <property type="entry name" value="Acetyltransf_3"/>
    <property type="match status" value="1"/>
</dbReference>
<organism evidence="2 3">
    <name type="scientific">Micavibrio aeruginosavorus</name>
    <dbReference type="NCBI Taxonomy" id="349221"/>
    <lineage>
        <taxon>Bacteria</taxon>
        <taxon>Pseudomonadati</taxon>
        <taxon>Bdellovibrionota</taxon>
        <taxon>Bdellovibrionia</taxon>
        <taxon>Bdellovibrionales</taxon>
        <taxon>Pseudobdellovibrionaceae</taxon>
        <taxon>Micavibrio</taxon>
    </lineage>
</organism>
<name>A0A7T5UGW5_9BACT</name>
<evidence type="ECO:0000313" key="2">
    <source>
        <dbReference type="EMBL" id="QQG36331.1"/>
    </source>
</evidence>
<evidence type="ECO:0000313" key="3">
    <source>
        <dbReference type="Proteomes" id="UP000595362"/>
    </source>
</evidence>
<keyword evidence="2" id="KW-0808">Transferase</keyword>
<dbReference type="Gene3D" id="3.40.630.30">
    <property type="match status" value="1"/>
</dbReference>
<dbReference type="PANTHER" id="PTHR43415:SF3">
    <property type="entry name" value="GNAT-FAMILY ACETYLTRANSFERASE"/>
    <property type="match status" value="1"/>
</dbReference>
<reference evidence="2 3" key="1">
    <citation type="submission" date="2020-07" db="EMBL/GenBank/DDBJ databases">
        <title>Huge and variable diversity of episymbiotic CPR bacteria and DPANN archaea in groundwater ecosystems.</title>
        <authorList>
            <person name="He C.Y."/>
            <person name="Keren R."/>
            <person name="Whittaker M."/>
            <person name="Farag I.F."/>
            <person name="Doudna J."/>
            <person name="Cate J.H.D."/>
            <person name="Banfield J.F."/>
        </authorList>
    </citation>
    <scope>NUCLEOTIDE SEQUENCE [LARGE SCALE GENOMIC DNA]</scope>
    <source>
        <strain evidence="2">NC_groundwater_70_Ag_B-0.1um_54_66</strain>
    </source>
</reference>
<dbReference type="InterPro" id="IPR016181">
    <property type="entry name" value="Acyl_CoA_acyltransferase"/>
</dbReference>
<protein>
    <submittedName>
        <fullName evidence="2">GNAT family N-acetyltransferase</fullName>
    </submittedName>
</protein>
<dbReference type="GO" id="GO:0016747">
    <property type="term" value="F:acyltransferase activity, transferring groups other than amino-acyl groups"/>
    <property type="evidence" value="ECO:0007669"/>
    <property type="project" value="InterPro"/>
</dbReference>
<sequence>MTIEPFSEDFLSEVYIGWLNDPVITRYSQQRHRRHDRESCRTFMNSFDRNEGHFSALTLTQDNRRHIGNISTTVDPYNQVADIAILIGDQNLWGKGYGLEAWKAVQDHLLQSGMRLVTGGCMATNKGMKTVMEKAGMRLYYIRRNYFLCEGQSVDSIHYVIGEPV</sequence>
<evidence type="ECO:0000259" key="1">
    <source>
        <dbReference type="PROSITE" id="PS51186"/>
    </source>
</evidence>